<dbReference type="SUPFAM" id="SSF53807">
    <property type="entry name" value="Helical backbone' metal receptor"/>
    <property type="match status" value="1"/>
</dbReference>
<feature type="domain" description="Fe/B12 periplasmic-binding" evidence="6">
    <location>
        <begin position="50"/>
        <end position="306"/>
    </location>
</feature>
<evidence type="ECO:0000259" key="6">
    <source>
        <dbReference type="PROSITE" id="PS50983"/>
    </source>
</evidence>
<dbReference type="PROSITE" id="PS51257">
    <property type="entry name" value="PROKAR_LIPOPROTEIN"/>
    <property type="match status" value="1"/>
</dbReference>
<evidence type="ECO:0000256" key="5">
    <source>
        <dbReference type="SAM" id="SignalP"/>
    </source>
</evidence>
<proteinExistence type="inferred from homology"/>
<dbReference type="InterPro" id="IPR051313">
    <property type="entry name" value="Bact_iron-sidero_bind"/>
</dbReference>
<dbReference type="RefSeq" id="WP_209524554.1">
    <property type="nucleotide sequence ID" value="NZ_JAEEGA010000001.1"/>
</dbReference>
<dbReference type="Gene3D" id="3.40.50.1980">
    <property type="entry name" value="Nitrogenase molybdenum iron protein domain"/>
    <property type="match status" value="2"/>
</dbReference>
<evidence type="ECO:0000313" key="7">
    <source>
        <dbReference type="EMBL" id="MBP1039659.1"/>
    </source>
</evidence>
<reference evidence="7" key="1">
    <citation type="submission" date="2020-12" db="EMBL/GenBank/DDBJ databases">
        <title>Vagococcus allomyrinae sp. nov. and Enterococcus lavae sp. nov., isolated from the larvae of Allomyrina dichotoma.</title>
        <authorList>
            <person name="Lee S.D."/>
        </authorList>
    </citation>
    <scope>NUCLEOTIDE SEQUENCE</scope>
    <source>
        <strain evidence="7">BWB3-3</strain>
    </source>
</reference>
<comment type="similarity">
    <text evidence="2">Belongs to the bacterial solute-binding protein 8 family.</text>
</comment>
<evidence type="ECO:0000313" key="8">
    <source>
        <dbReference type="Proteomes" id="UP000674938"/>
    </source>
</evidence>
<evidence type="ECO:0000256" key="1">
    <source>
        <dbReference type="ARBA" id="ARBA00004196"/>
    </source>
</evidence>
<dbReference type="PROSITE" id="PS50983">
    <property type="entry name" value="FE_B12_PBP"/>
    <property type="match status" value="1"/>
</dbReference>
<dbReference type="PANTHER" id="PTHR30532">
    <property type="entry name" value="IRON III DICITRATE-BINDING PERIPLASMIC PROTEIN"/>
    <property type="match status" value="1"/>
</dbReference>
<dbReference type="InterPro" id="IPR002491">
    <property type="entry name" value="ABC_transptr_periplasmic_BD"/>
</dbReference>
<dbReference type="AlphaFoldDB" id="A0A940STG5"/>
<sequence length="307" mass="34104">MKKKLAILLSIVGVGSLLVACGSNKEATEKNNQSKIVKTEMGDVEVPVKPKKILVNWYLGDVASLGVTPVGYSGWAQEAMPFYETIKEVPAIEKWEKEELLSYEPDLIITYSKEDFEKFSKIAPVVVVSEATSSEDRLTFLGEVLGKEKEAKALNETFETKLAGAKEMFAGDEFKDKTFSLFEDWGSGSYGVYYETGSRGGKLLYDYLGLKKPAKLEELVKSSGEGRGSLSYEVAADYFGDYILWFLQPDKESEFEQTAIWKTIPAVEKGNVTKIPGNLNGLFYYSDVASLTGQLDYFVDHLKVGTK</sequence>
<gene>
    <name evidence="7" type="ORF">I6N95_01430</name>
</gene>
<comment type="caution">
    <text evidence="7">The sequence shown here is derived from an EMBL/GenBank/DDBJ whole genome shotgun (WGS) entry which is preliminary data.</text>
</comment>
<dbReference type="GO" id="GO:1901678">
    <property type="term" value="P:iron coordination entity transport"/>
    <property type="evidence" value="ECO:0007669"/>
    <property type="project" value="UniProtKB-ARBA"/>
</dbReference>
<dbReference type="GO" id="GO:0030288">
    <property type="term" value="C:outer membrane-bounded periplasmic space"/>
    <property type="evidence" value="ECO:0007669"/>
    <property type="project" value="TreeGrafter"/>
</dbReference>
<dbReference type="Proteomes" id="UP000674938">
    <property type="component" value="Unassembled WGS sequence"/>
</dbReference>
<evidence type="ECO:0000256" key="3">
    <source>
        <dbReference type="ARBA" id="ARBA00022448"/>
    </source>
</evidence>
<protein>
    <submittedName>
        <fullName evidence="7">ABC transporter substrate-binding protein</fullName>
    </submittedName>
</protein>
<dbReference type="Pfam" id="PF01497">
    <property type="entry name" value="Peripla_BP_2"/>
    <property type="match status" value="1"/>
</dbReference>
<organism evidence="7 8">
    <name type="scientific">Vagococcus allomyrinae</name>
    <dbReference type="NCBI Taxonomy" id="2794353"/>
    <lineage>
        <taxon>Bacteria</taxon>
        <taxon>Bacillati</taxon>
        <taxon>Bacillota</taxon>
        <taxon>Bacilli</taxon>
        <taxon>Lactobacillales</taxon>
        <taxon>Enterococcaceae</taxon>
        <taxon>Vagococcus</taxon>
    </lineage>
</organism>
<dbReference type="EMBL" id="JAEEGA010000001">
    <property type="protein sequence ID" value="MBP1039659.1"/>
    <property type="molecule type" value="Genomic_DNA"/>
</dbReference>
<dbReference type="PANTHER" id="PTHR30532:SF29">
    <property type="entry name" value="FE(3+) DICITRATE-BINDING PERIPLASMIC PROTEIN"/>
    <property type="match status" value="1"/>
</dbReference>
<feature type="signal peptide" evidence="5">
    <location>
        <begin position="1"/>
        <end position="20"/>
    </location>
</feature>
<keyword evidence="8" id="KW-1185">Reference proteome</keyword>
<feature type="chain" id="PRO_5038498141" evidence="5">
    <location>
        <begin position="21"/>
        <end position="307"/>
    </location>
</feature>
<accession>A0A940STG5</accession>
<keyword evidence="4 5" id="KW-0732">Signal</keyword>
<keyword evidence="3" id="KW-0813">Transport</keyword>
<name>A0A940STG5_9ENTE</name>
<evidence type="ECO:0000256" key="2">
    <source>
        <dbReference type="ARBA" id="ARBA00008814"/>
    </source>
</evidence>
<evidence type="ECO:0000256" key="4">
    <source>
        <dbReference type="ARBA" id="ARBA00022729"/>
    </source>
</evidence>
<comment type="subcellular location">
    <subcellularLocation>
        <location evidence="1">Cell envelope</location>
    </subcellularLocation>
</comment>